<reference evidence="2 3" key="1">
    <citation type="submission" date="2016-07" db="EMBL/GenBank/DDBJ databases">
        <title>Pervasive Adenine N6-methylation of Active Genes in Fungi.</title>
        <authorList>
            <consortium name="DOE Joint Genome Institute"/>
            <person name="Mondo S.J."/>
            <person name="Dannebaum R.O."/>
            <person name="Kuo R.C."/>
            <person name="Labutti K."/>
            <person name="Haridas S."/>
            <person name="Kuo A."/>
            <person name="Salamov A."/>
            <person name="Ahrendt S.R."/>
            <person name="Lipzen A."/>
            <person name="Sullivan W."/>
            <person name="Andreopoulos W.B."/>
            <person name="Clum A."/>
            <person name="Lindquist E."/>
            <person name="Daum C."/>
            <person name="Ramamoorthy G.K."/>
            <person name="Gryganskyi A."/>
            <person name="Culley D."/>
            <person name="Magnuson J.K."/>
            <person name="James T.Y."/>
            <person name="O'Malley M.A."/>
            <person name="Stajich J.E."/>
            <person name="Spatafora J.W."/>
            <person name="Visel A."/>
            <person name="Grigoriev I.V."/>
        </authorList>
    </citation>
    <scope>NUCLEOTIDE SEQUENCE [LARGE SCALE GENOMIC DNA]</scope>
    <source>
        <strain evidence="2 3">ATCC 12442</strain>
    </source>
</reference>
<dbReference type="SUPFAM" id="SSF53474">
    <property type="entry name" value="alpha/beta-Hydrolases"/>
    <property type="match status" value="1"/>
</dbReference>
<dbReference type="EMBL" id="MCFD01000017">
    <property type="protein sequence ID" value="ORX66128.1"/>
    <property type="molecule type" value="Genomic_DNA"/>
</dbReference>
<evidence type="ECO:0000259" key="1">
    <source>
        <dbReference type="Pfam" id="PF00326"/>
    </source>
</evidence>
<protein>
    <submittedName>
        <fullName evidence="2">Alpha/beta-hydrolase</fullName>
    </submittedName>
</protein>
<dbReference type="Pfam" id="PF00326">
    <property type="entry name" value="Peptidase_S9"/>
    <property type="match status" value="2"/>
</dbReference>
<evidence type="ECO:0000313" key="3">
    <source>
        <dbReference type="Proteomes" id="UP000193922"/>
    </source>
</evidence>
<keyword evidence="3" id="KW-1185">Reference proteome</keyword>
<accession>A0A1Y1VXX4</accession>
<dbReference type="GO" id="GO:0008239">
    <property type="term" value="F:dipeptidyl-peptidase activity"/>
    <property type="evidence" value="ECO:0007669"/>
    <property type="project" value="TreeGrafter"/>
</dbReference>
<dbReference type="InterPro" id="IPR050278">
    <property type="entry name" value="Serine_Prot_S9B/DPPIV"/>
</dbReference>
<keyword evidence="2" id="KW-0378">Hydrolase</keyword>
<dbReference type="AlphaFoldDB" id="A0A1Y1VXX4"/>
<dbReference type="OrthoDB" id="16520at2759"/>
<organism evidence="2 3">
    <name type="scientific">Linderina pennispora</name>
    <dbReference type="NCBI Taxonomy" id="61395"/>
    <lineage>
        <taxon>Eukaryota</taxon>
        <taxon>Fungi</taxon>
        <taxon>Fungi incertae sedis</taxon>
        <taxon>Zoopagomycota</taxon>
        <taxon>Kickxellomycotina</taxon>
        <taxon>Kickxellomycetes</taxon>
        <taxon>Kickxellales</taxon>
        <taxon>Kickxellaceae</taxon>
        <taxon>Linderina</taxon>
    </lineage>
</organism>
<dbReference type="InterPro" id="IPR001375">
    <property type="entry name" value="Peptidase_S9_cat"/>
</dbReference>
<dbReference type="GO" id="GO:0008236">
    <property type="term" value="F:serine-type peptidase activity"/>
    <property type="evidence" value="ECO:0007669"/>
    <property type="project" value="InterPro"/>
</dbReference>
<name>A0A1Y1VXX4_9FUNG</name>
<dbReference type="Gene3D" id="3.40.50.1820">
    <property type="entry name" value="alpha/beta hydrolase"/>
    <property type="match status" value="2"/>
</dbReference>
<dbReference type="PANTHER" id="PTHR11731">
    <property type="entry name" value="PROTEASE FAMILY S9B,C DIPEPTIDYL-PEPTIDASE IV-RELATED"/>
    <property type="match status" value="1"/>
</dbReference>
<dbReference type="STRING" id="61395.A0A1Y1VXX4"/>
<sequence>MSLTNASRQFVTRETLVGTHEFAGMPAVNRGSDPLPRLFCFPVRTDAGGWDLLFGHVYLPPDFAAGKLYPVVVNAYGGPQCQLVTNAYPYPRHRRLAMLTRMTPEIVKPGTTPMFAPRGSSCQSSISDIDDRRVDSAESVGPSMEKSGVHSTVVVCVDGRGTPNRGLAYESAIGGRLGQLEVDDIASAVEYLLEYGLDALAPVDTPPPSWCQTTVSCSNSSHNVPRPPVFPAPASCADSLSEWDMAPLPDQRTGFVDHRRIAIHGWSYGGYIALRAIAKHPSLFKVCIAGAPVVRWDWYSAAYAERYLGVPAAGQTIYDQSFGRVGCWAAATGAQPGASCAWLERRQRTCHAHRRARSVAAAGMGEA</sequence>
<dbReference type="InterPro" id="IPR029058">
    <property type="entry name" value="AB_hydrolase_fold"/>
</dbReference>
<dbReference type="GO" id="GO:0006508">
    <property type="term" value="P:proteolysis"/>
    <property type="evidence" value="ECO:0007669"/>
    <property type="project" value="InterPro"/>
</dbReference>
<proteinExistence type="predicted"/>
<dbReference type="GeneID" id="63808658"/>
<feature type="domain" description="Peptidase S9 prolyl oligopeptidase catalytic" evidence="1">
    <location>
        <begin position="152"/>
        <end position="195"/>
    </location>
</feature>
<comment type="caution">
    <text evidence="2">The sequence shown here is derived from an EMBL/GenBank/DDBJ whole genome shotgun (WGS) entry which is preliminary data.</text>
</comment>
<dbReference type="RefSeq" id="XP_040740155.1">
    <property type="nucleotide sequence ID" value="XM_040892010.1"/>
</dbReference>
<gene>
    <name evidence="2" type="ORF">DL89DRAFT_72207</name>
</gene>
<dbReference type="Proteomes" id="UP000193922">
    <property type="component" value="Unassembled WGS sequence"/>
</dbReference>
<feature type="domain" description="Peptidase S9 prolyl oligopeptidase catalytic" evidence="1">
    <location>
        <begin position="253"/>
        <end position="313"/>
    </location>
</feature>
<dbReference type="PANTHER" id="PTHR11731:SF193">
    <property type="entry name" value="DIPEPTIDYL PEPTIDASE 9"/>
    <property type="match status" value="1"/>
</dbReference>
<evidence type="ECO:0000313" key="2">
    <source>
        <dbReference type="EMBL" id="ORX66128.1"/>
    </source>
</evidence>